<dbReference type="NCBIfam" id="TIGR00577">
    <property type="entry name" value="fpg"/>
    <property type="match status" value="1"/>
</dbReference>
<keyword evidence="12" id="KW-0862">Zinc</keyword>
<dbReference type="EC" id="3.2.2.23" evidence="5"/>
<dbReference type="InterPro" id="IPR012319">
    <property type="entry name" value="FPG_cat"/>
</dbReference>
<dbReference type="GO" id="GO:0140078">
    <property type="term" value="F:class I DNA-(apurinic or apyrimidinic site) endonuclease activity"/>
    <property type="evidence" value="ECO:0007669"/>
    <property type="project" value="UniProtKB-EC"/>
</dbReference>
<dbReference type="InterPro" id="IPR015886">
    <property type="entry name" value="H2TH_FPG"/>
</dbReference>
<keyword evidence="11 23" id="KW-0378">Hydrolase</keyword>
<dbReference type="FunFam" id="1.10.8.50:FF:000003">
    <property type="entry name" value="Formamidopyrimidine-DNA glycosylase"/>
    <property type="match status" value="1"/>
</dbReference>
<dbReference type="Gene3D" id="3.20.190.10">
    <property type="entry name" value="MutM-like, N-terminal"/>
    <property type="match status" value="1"/>
</dbReference>
<comment type="similarity">
    <text evidence="3">Belongs to the FPG family.</text>
</comment>
<evidence type="ECO:0000256" key="15">
    <source>
        <dbReference type="ARBA" id="ARBA00023239"/>
    </source>
</evidence>
<dbReference type="Gene3D" id="1.10.8.50">
    <property type="match status" value="1"/>
</dbReference>
<proteinExistence type="inferred from homology"/>
<evidence type="ECO:0000256" key="5">
    <source>
        <dbReference type="ARBA" id="ARBA00012024"/>
    </source>
</evidence>
<dbReference type="SMART" id="SM01232">
    <property type="entry name" value="H2TH"/>
    <property type="match status" value="1"/>
</dbReference>
<keyword evidence="9" id="KW-0227">DNA damage</keyword>
<comment type="cofactor">
    <cofactor evidence="2">
        <name>Zn(2+)</name>
        <dbReference type="ChEBI" id="CHEBI:29105"/>
    </cofactor>
</comment>
<evidence type="ECO:0000256" key="8">
    <source>
        <dbReference type="ARBA" id="ARBA00022723"/>
    </source>
</evidence>
<evidence type="ECO:0000259" key="22">
    <source>
        <dbReference type="PROSITE" id="PS51068"/>
    </source>
</evidence>
<dbReference type="NCBIfam" id="NF002211">
    <property type="entry name" value="PRK01103.1"/>
    <property type="match status" value="1"/>
</dbReference>
<dbReference type="PANTHER" id="PTHR22993">
    <property type="entry name" value="FORMAMIDOPYRIMIDINE-DNA GLYCOSYLASE"/>
    <property type="match status" value="1"/>
</dbReference>
<evidence type="ECO:0000256" key="1">
    <source>
        <dbReference type="ARBA" id="ARBA00001668"/>
    </source>
</evidence>
<dbReference type="InterPro" id="IPR035937">
    <property type="entry name" value="FPG_N"/>
</dbReference>
<evidence type="ECO:0000256" key="9">
    <source>
        <dbReference type="ARBA" id="ARBA00022763"/>
    </source>
</evidence>
<dbReference type="Pfam" id="PF06831">
    <property type="entry name" value="H2TH"/>
    <property type="match status" value="1"/>
</dbReference>
<dbReference type="InterPro" id="IPR000214">
    <property type="entry name" value="Znf_DNA_glyclase/AP_lyase"/>
</dbReference>
<evidence type="ECO:0000256" key="17">
    <source>
        <dbReference type="ARBA" id="ARBA00023295"/>
    </source>
</evidence>
<evidence type="ECO:0000256" key="10">
    <source>
        <dbReference type="ARBA" id="ARBA00022771"/>
    </source>
</evidence>
<dbReference type="InterPro" id="IPR010979">
    <property type="entry name" value="Ribosomal_uS13-like_H2TH"/>
</dbReference>
<comment type="catalytic activity">
    <reaction evidence="1">
        <text>Hydrolysis of DNA containing ring-opened 7-methylguanine residues, releasing 2,6-diamino-4-hydroxy-5-(N-methyl)formamidopyrimidine.</text>
        <dbReference type="EC" id="3.2.2.23"/>
    </reaction>
</comment>
<evidence type="ECO:0000256" key="19">
    <source>
        <dbReference type="ARBA" id="ARBA00044632"/>
    </source>
</evidence>
<dbReference type="PROSITE" id="PS51066">
    <property type="entry name" value="ZF_FPG_2"/>
    <property type="match status" value="1"/>
</dbReference>
<evidence type="ECO:0000313" key="23">
    <source>
        <dbReference type="EMBL" id="QDU72865.1"/>
    </source>
</evidence>
<keyword evidence="14" id="KW-0234">DNA repair</keyword>
<dbReference type="InterPro" id="IPR015887">
    <property type="entry name" value="DNA_glyclase_Znf_dom_DNA_BS"/>
</dbReference>
<name>A0A518C0V9_9BACT</name>
<evidence type="ECO:0000256" key="18">
    <source>
        <dbReference type="ARBA" id="ARBA00030638"/>
    </source>
</evidence>
<evidence type="ECO:0000256" key="11">
    <source>
        <dbReference type="ARBA" id="ARBA00022801"/>
    </source>
</evidence>
<comment type="catalytic activity">
    <reaction evidence="19">
        <text>2'-deoxyribonucleotide-(2'-deoxyribose 5'-phosphate)-2'-deoxyribonucleotide-DNA = a 3'-end 2'-deoxyribonucleotide-(2,3-dehydro-2,3-deoxyribose 5'-phosphate)-DNA + a 5'-end 5'-phospho-2'-deoxyribonucleoside-DNA + H(+)</text>
        <dbReference type="Rhea" id="RHEA:66592"/>
        <dbReference type="Rhea" id="RHEA-COMP:13180"/>
        <dbReference type="Rhea" id="RHEA-COMP:16897"/>
        <dbReference type="Rhea" id="RHEA-COMP:17067"/>
        <dbReference type="ChEBI" id="CHEBI:15378"/>
        <dbReference type="ChEBI" id="CHEBI:136412"/>
        <dbReference type="ChEBI" id="CHEBI:157695"/>
        <dbReference type="ChEBI" id="CHEBI:167181"/>
        <dbReference type="EC" id="4.2.99.18"/>
    </reaction>
</comment>
<organism evidence="23 24">
    <name type="scientific">Mucisphaera calidilacus</name>
    <dbReference type="NCBI Taxonomy" id="2527982"/>
    <lineage>
        <taxon>Bacteria</taxon>
        <taxon>Pseudomonadati</taxon>
        <taxon>Planctomycetota</taxon>
        <taxon>Phycisphaerae</taxon>
        <taxon>Phycisphaerales</taxon>
        <taxon>Phycisphaeraceae</taxon>
        <taxon>Mucisphaera</taxon>
    </lineage>
</organism>
<reference evidence="23 24" key="1">
    <citation type="submission" date="2019-02" db="EMBL/GenBank/DDBJ databases">
        <title>Deep-cultivation of Planctomycetes and their phenomic and genomic characterization uncovers novel biology.</title>
        <authorList>
            <person name="Wiegand S."/>
            <person name="Jogler M."/>
            <person name="Boedeker C."/>
            <person name="Pinto D."/>
            <person name="Vollmers J."/>
            <person name="Rivas-Marin E."/>
            <person name="Kohn T."/>
            <person name="Peeters S.H."/>
            <person name="Heuer A."/>
            <person name="Rast P."/>
            <person name="Oberbeckmann S."/>
            <person name="Bunk B."/>
            <person name="Jeske O."/>
            <person name="Meyerdierks A."/>
            <person name="Storesund J.E."/>
            <person name="Kallscheuer N."/>
            <person name="Luecker S."/>
            <person name="Lage O.M."/>
            <person name="Pohl T."/>
            <person name="Merkel B.J."/>
            <person name="Hornburger P."/>
            <person name="Mueller R.-W."/>
            <person name="Bruemmer F."/>
            <person name="Labrenz M."/>
            <person name="Spormann A.M."/>
            <person name="Op den Camp H."/>
            <person name="Overmann J."/>
            <person name="Amann R."/>
            <person name="Jetten M.S.M."/>
            <person name="Mascher T."/>
            <person name="Medema M.H."/>
            <person name="Devos D.P."/>
            <person name="Kaster A.-K."/>
            <person name="Ovreas L."/>
            <person name="Rohde M."/>
            <person name="Galperin M.Y."/>
            <person name="Jogler C."/>
        </authorList>
    </citation>
    <scope>NUCLEOTIDE SEQUENCE [LARGE SCALE GENOMIC DNA]</scope>
    <source>
        <strain evidence="23 24">Pan265</strain>
    </source>
</reference>
<dbReference type="SUPFAM" id="SSF46946">
    <property type="entry name" value="S13-like H2TH domain"/>
    <property type="match status" value="1"/>
</dbReference>
<keyword evidence="13" id="KW-0238">DNA-binding</keyword>
<dbReference type="GO" id="GO:0003684">
    <property type="term" value="F:damaged DNA binding"/>
    <property type="evidence" value="ECO:0007669"/>
    <property type="project" value="InterPro"/>
</dbReference>
<keyword evidence="24" id="KW-1185">Reference proteome</keyword>
<evidence type="ECO:0000256" key="3">
    <source>
        <dbReference type="ARBA" id="ARBA00009409"/>
    </source>
</evidence>
<evidence type="ECO:0000256" key="4">
    <source>
        <dbReference type="ARBA" id="ARBA00011245"/>
    </source>
</evidence>
<dbReference type="PROSITE" id="PS51068">
    <property type="entry name" value="FPG_CAT"/>
    <property type="match status" value="1"/>
</dbReference>
<dbReference type="GO" id="GO:0008270">
    <property type="term" value="F:zinc ion binding"/>
    <property type="evidence" value="ECO:0007669"/>
    <property type="project" value="UniProtKB-KW"/>
</dbReference>
<dbReference type="EC" id="4.2.99.18" evidence="6"/>
<evidence type="ECO:0000256" key="2">
    <source>
        <dbReference type="ARBA" id="ARBA00001947"/>
    </source>
</evidence>
<evidence type="ECO:0000256" key="16">
    <source>
        <dbReference type="ARBA" id="ARBA00023268"/>
    </source>
</evidence>
<comment type="subunit">
    <text evidence="4">Monomer.</text>
</comment>
<dbReference type="PANTHER" id="PTHR22993:SF9">
    <property type="entry name" value="FORMAMIDOPYRIMIDINE-DNA GLYCOSYLASE"/>
    <property type="match status" value="1"/>
</dbReference>
<gene>
    <name evidence="23" type="primary">mutM</name>
    <name evidence="23" type="ORF">Pan265_27410</name>
</gene>
<dbReference type="PROSITE" id="PS01242">
    <property type="entry name" value="ZF_FPG_1"/>
    <property type="match status" value="1"/>
</dbReference>
<keyword evidence="16" id="KW-0511">Multifunctional enzyme</keyword>
<accession>A0A518C0V9</accession>
<dbReference type="GO" id="GO:0006284">
    <property type="term" value="P:base-excision repair"/>
    <property type="evidence" value="ECO:0007669"/>
    <property type="project" value="InterPro"/>
</dbReference>
<sequence length="230" mass="24702">MVEAVKRRGKQLALVGDHGSVVCLHLGMSGSVSAGAERDLVCGKHVHLRWLLSGGGAFQMSDPRRFGGVWVFGSEAELEAVRWGRLGVDALSVTPGKLMAGLRSSRRAVKAALLDQGVVAGVGNIYADESLYRARVHPERLACSLNRREVERLVRALGRVLAEAIDAGGSSLRDYVMLSGDAGRFQLAHRVYGRGGEACLRCGSVLEQGLVAQRTTVWCPACQPLSPEER</sequence>
<feature type="domain" description="Formamidopyrimidine-DNA glycosylase catalytic" evidence="22">
    <location>
        <begin position="1"/>
        <end position="67"/>
    </location>
</feature>
<keyword evidence="10 20" id="KW-0863">Zinc-finger</keyword>
<dbReference type="Pfam" id="PF01149">
    <property type="entry name" value="Fapy_DNA_glyco"/>
    <property type="match status" value="1"/>
</dbReference>
<evidence type="ECO:0000256" key="6">
    <source>
        <dbReference type="ARBA" id="ARBA00012720"/>
    </source>
</evidence>
<keyword evidence="15" id="KW-0456">Lyase</keyword>
<dbReference type="EMBL" id="CP036280">
    <property type="protein sequence ID" value="QDU72865.1"/>
    <property type="molecule type" value="Genomic_DNA"/>
</dbReference>
<keyword evidence="8" id="KW-0479">Metal-binding</keyword>
<dbReference type="Proteomes" id="UP000320386">
    <property type="component" value="Chromosome"/>
</dbReference>
<evidence type="ECO:0000259" key="21">
    <source>
        <dbReference type="PROSITE" id="PS51066"/>
    </source>
</evidence>
<evidence type="ECO:0000256" key="20">
    <source>
        <dbReference type="PROSITE-ProRule" id="PRU00391"/>
    </source>
</evidence>
<dbReference type="AlphaFoldDB" id="A0A518C0V9"/>
<evidence type="ECO:0000256" key="14">
    <source>
        <dbReference type="ARBA" id="ARBA00023204"/>
    </source>
</evidence>
<evidence type="ECO:0000256" key="12">
    <source>
        <dbReference type="ARBA" id="ARBA00022833"/>
    </source>
</evidence>
<evidence type="ECO:0000256" key="7">
    <source>
        <dbReference type="ARBA" id="ARBA00016240"/>
    </source>
</evidence>
<keyword evidence="17 23" id="KW-0326">Glycosidase</keyword>
<dbReference type="InterPro" id="IPR020629">
    <property type="entry name" value="FPG_Glyclase"/>
</dbReference>
<evidence type="ECO:0000313" key="24">
    <source>
        <dbReference type="Proteomes" id="UP000320386"/>
    </source>
</evidence>
<evidence type="ECO:0000256" key="13">
    <source>
        <dbReference type="ARBA" id="ARBA00023125"/>
    </source>
</evidence>
<dbReference type="SUPFAM" id="SSF57716">
    <property type="entry name" value="Glucocorticoid receptor-like (DNA-binding domain)"/>
    <property type="match status" value="1"/>
</dbReference>
<dbReference type="KEGG" id="mcad:Pan265_27410"/>
<protein>
    <recommendedName>
        <fullName evidence="7">Formamidopyrimidine-DNA glycosylase</fullName>
        <ecNumber evidence="5">3.2.2.23</ecNumber>
        <ecNumber evidence="6">4.2.99.18</ecNumber>
    </recommendedName>
    <alternativeName>
        <fullName evidence="18">DNA-(apurinic or apyrimidinic site) lyase MutM</fullName>
    </alternativeName>
</protein>
<feature type="domain" description="FPG-type" evidence="21">
    <location>
        <begin position="190"/>
        <end position="224"/>
    </location>
</feature>
<dbReference type="GO" id="GO:0034039">
    <property type="term" value="F:8-oxo-7,8-dihydroguanine DNA N-glycosylase activity"/>
    <property type="evidence" value="ECO:0007669"/>
    <property type="project" value="TreeGrafter"/>
</dbReference>
<dbReference type="SUPFAM" id="SSF81624">
    <property type="entry name" value="N-terminal domain of MutM-like DNA repair proteins"/>
    <property type="match status" value="1"/>
</dbReference>